<organism evidence="2">
    <name type="scientific">human gut metagenome</name>
    <dbReference type="NCBI Taxonomy" id="408170"/>
    <lineage>
        <taxon>unclassified sequences</taxon>
        <taxon>metagenomes</taxon>
        <taxon>organismal metagenomes</taxon>
    </lineage>
</organism>
<feature type="non-terminal residue" evidence="2">
    <location>
        <position position="1"/>
    </location>
</feature>
<protein>
    <recommendedName>
        <fullName evidence="3">Hep/Hag repeat protein</fullName>
    </recommendedName>
</protein>
<evidence type="ECO:0008006" key="3">
    <source>
        <dbReference type="Google" id="ProtNLM"/>
    </source>
</evidence>
<gene>
    <name evidence="2" type="ORF">Q604_UNBC07734G0001</name>
</gene>
<reference evidence="2" key="1">
    <citation type="submission" date="2013-12" db="EMBL/GenBank/DDBJ databases">
        <title>A Varibaculum cambriense genome reconstructed from a premature infant gut community with otherwise low bacterial novelty that shifts toward anaerobic metabolism during the third week of life.</title>
        <authorList>
            <person name="Brown C.T."/>
            <person name="Sharon I."/>
            <person name="Thomas B.C."/>
            <person name="Castelle C.J."/>
            <person name="Morowitz M.J."/>
            <person name="Banfield J.F."/>
        </authorList>
    </citation>
    <scope>NUCLEOTIDE SEQUENCE</scope>
</reference>
<evidence type="ECO:0000256" key="1">
    <source>
        <dbReference type="SAM" id="MobiDB-lite"/>
    </source>
</evidence>
<feature type="compositionally biased region" description="Basic and acidic residues" evidence="1">
    <location>
        <begin position="1"/>
        <end position="10"/>
    </location>
</feature>
<evidence type="ECO:0000313" key="2">
    <source>
        <dbReference type="EMBL" id="ETJ38126.1"/>
    </source>
</evidence>
<proteinExistence type="predicted"/>
<dbReference type="EMBL" id="AZMM01007734">
    <property type="protein sequence ID" value="ETJ38126.1"/>
    <property type="molecule type" value="Genomic_DNA"/>
</dbReference>
<feature type="non-terminal residue" evidence="2">
    <location>
        <position position="96"/>
    </location>
</feature>
<feature type="compositionally biased region" description="Polar residues" evidence="1">
    <location>
        <begin position="11"/>
        <end position="31"/>
    </location>
</feature>
<name>W1Y6U6_9ZZZZ</name>
<accession>W1Y6U6</accession>
<sequence length="96" mass="10169">VNVRQLKEAKTNLTDGQNTKVTGDGSKNNPYKVNVEGDLNKITSITNNEGDGKLEFKGDQVVNVAGDNTIKLDGKTGDITGLTNKTLDSADFATKG</sequence>
<comment type="caution">
    <text evidence="2">The sequence shown here is derived from an EMBL/GenBank/DDBJ whole genome shotgun (WGS) entry which is preliminary data.</text>
</comment>
<dbReference type="AlphaFoldDB" id="W1Y6U6"/>
<feature type="region of interest" description="Disordered" evidence="1">
    <location>
        <begin position="1"/>
        <end position="34"/>
    </location>
</feature>